<accession>A0A0F9C609</accession>
<evidence type="ECO:0000256" key="1">
    <source>
        <dbReference type="SAM" id="Phobius"/>
    </source>
</evidence>
<organism evidence="2">
    <name type="scientific">marine sediment metagenome</name>
    <dbReference type="NCBI Taxonomy" id="412755"/>
    <lineage>
        <taxon>unclassified sequences</taxon>
        <taxon>metagenomes</taxon>
        <taxon>ecological metagenomes</taxon>
    </lineage>
</organism>
<reference evidence="2" key="1">
    <citation type="journal article" date="2015" name="Nature">
        <title>Complex archaea that bridge the gap between prokaryotes and eukaryotes.</title>
        <authorList>
            <person name="Spang A."/>
            <person name="Saw J.H."/>
            <person name="Jorgensen S.L."/>
            <person name="Zaremba-Niedzwiedzka K."/>
            <person name="Martijn J."/>
            <person name="Lind A.E."/>
            <person name="van Eijk R."/>
            <person name="Schleper C."/>
            <person name="Guy L."/>
            <person name="Ettema T.J."/>
        </authorList>
    </citation>
    <scope>NUCLEOTIDE SEQUENCE</scope>
</reference>
<feature type="transmembrane region" description="Helical" evidence="1">
    <location>
        <begin position="18"/>
        <end position="39"/>
    </location>
</feature>
<keyword evidence="1" id="KW-0812">Transmembrane</keyword>
<sequence length="172" mass="18617">MVQPPVEGEPIPPDFVEAISVGGFATLLLLIPGLAIGVISGNPVTEMFRQTMNEFVPVAIPDPSTAVTMRLKGQLDDAGYKQIMVRQGFTEDIAGRILNAAETILTPAELINANYRGIIDDGRYSQEMARLGFGPESADHFKEVSRFVAGPTDLVRFAVREVFTPEIVAELG</sequence>
<comment type="caution">
    <text evidence="2">The sequence shown here is derived from an EMBL/GenBank/DDBJ whole genome shotgun (WGS) entry which is preliminary data.</text>
</comment>
<gene>
    <name evidence="2" type="ORF">LCGC14_2706310</name>
</gene>
<keyword evidence="1" id="KW-0472">Membrane</keyword>
<name>A0A0F9C609_9ZZZZ</name>
<feature type="non-terminal residue" evidence="2">
    <location>
        <position position="172"/>
    </location>
</feature>
<proteinExistence type="predicted"/>
<keyword evidence="1" id="KW-1133">Transmembrane helix</keyword>
<dbReference type="AlphaFoldDB" id="A0A0F9C609"/>
<protein>
    <submittedName>
        <fullName evidence="2">Uncharacterized protein</fullName>
    </submittedName>
</protein>
<evidence type="ECO:0000313" key="2">
    <source>
        <dbReference type="EMBL" id="KKK92101.1"/>
    </source>
</evidence>
<dbReference type="EMBL" id="LAZR01048366">
    <property type="protein sequence ID" value="KKK92101.1"/>
    <property type="molecule type" value="Genomic_DNA"/>
</dbReference>